<feature type="domain" description="HD" evidence="3">
    <location>
        <begin position="228"/>
        <end position="350"/>
    </location>
</feature>
<evidence type="ECO:0000256" key="2">
    <source>
        <dbReference type="SAM" id="Phobius"/>
    </source>
</evidence>
<dbReference type="PANTHER" id="PTHR45228">
    <property type="entry name" value="CYCLIC DI-GMP PHOSPHODIESTERASE TM_0186-RELATED"/>
    <property type="match status" value="1"/>
</dbReference>
<dbReference type="PROSITE" id="PS51832">
    <property type="entry name" value="HD_GYP"/>
    <property type="match status" value="1"/>
</dbReference>
<feature type="region of interest" description="Disordered" evidence="1">
    <location>
        <begin position="394"/>
        <end position="429"/>
    </location>
</feature>
<feature type="transmembrane region" description="Helical" evidence="2">
    <location>
        <begin position="84"/>
        <end position="102"/>
    </location>
</feature>
<dbReference type="CDD" id="cd00077">
    <property type="entry name" value="HDc"/>
    <property type="match status" value="1"/>
</dbReference>
<dbReference type="Pfam" id="PF13487">
    <property type="entry name" value="HD_5"/>
    <property type="match status" value="1"/>
</dbReference>
<dbReference type="SUPFAM" id="SSF109604">
    <property type="entry name" value="HD-domain/PDEase-like"/>
    <property type="match status" value="1"/>
</dbReference>
<dbReference type="AlphaFoldDB" id="A0A0F7FXD8"/>
<dbReference type="KEGG" id="sxi:SXIM_39680"/>
<dbReference type="PROSITE" id="PS51831">
    <property type="entry name" value="HD"/>
    <property type="match status" value="1"/>
</dbReference>
<organism evidence="5 6">
    <name type="scientific">Streptomyces xiamenensis</name>
    <dbReference type="NCBI Taxonomy" id="408015"/>
    <lineage>
        <taxon>Bacteria</taxon>
        <taxon>Bacillati</taxon>
        <taxon>Actinomycetota</taxon>
        <taxon>Actinomycetes</taxon>
        <taxon>Kitasatosporales</taxon>
        <taxon>Streptomycetaceae</taxon>
        <taxon>Streptomyces</taxon>
    </lineage>
</organism>
<dbReference type="InterPro" id="IPR003607">
    <property type="entry name" value="HD/PDEase_dom"/>
</dbReference>
<feature type="transmembrane region" description="Helical" evidence="2">
    <location>
        <begin position="183"/>
        <end position="201"/>
    </location>
</feature>
<dbReference type="PATRIC" id="fig|408015.6.peg.4019"/>
<dbReference type="EMBL" id="CP009922">
    <property type="protein sequence ID" value="AKG45352.1"/>
    <property type="molecule type" value="Genomic_DNA"/>
</dbReference>
<dbReference type="Proteomes" id="UP000034034">
    <property type="component" value="Chromosome"/>
</dbReference>
<evidence type="ECO:0000256" key="1">
    <source>
        <dbReference type="SAM" id="MobiDB-lite"/>
    </source>
</evidence>
<protein>
    <submittedName>
        <fullName evidence="5">Integral membrane protein</fullName>
    </submittedName>
</protein>
<evidence type="ECO:0000259" key="3">
    <source>
        <dbReference type="PROSITE" id="PS51831"/>
    </source>
</evidence>
<name>A0A0F7FXD8_9ACTN</name>
<accession>A0A0F7FXD8</accession>
<dbReference type="InterPro" id="IPR037522">
    <property type="entry name" value="HD_GYP_dom"/>
</dbReference>
<dbReference type="NCBIfam" id="TIGR00277">
    <property type="entry name" value="HDIG"/>
    <property type="match status" value="1"/>
</dbReference>
<evidence type="ECO:0000313" key="5">
    <source>
        <dbReference type="EMBL" id="AKG45352.1"/>
    </source>
</evidence>
<dbReference type="Gene3D" id="1.10.3210.10">
    <property type="entry name" value="Hypothetical protein af1432"/>
    <property type="match status" value="1"/>
</dbReference>
<dbReference type="HOGENOM" id="CLU_000445_92_14_11"/>
<dbReference type="SMART" id="SM00471">
    <property type="entry name" value="HDc"/>
    <property type="match status" value="1"/>
</dbReference>
<dbReference type="InterPro" id="IPR006674">
    <property type="entry name" value="HD_domain"/>
</dbReference>
<keyword evidence="6" id="KW-1185">Reference proteome</keyword>
<feature type="transmembrane region" description="Helical" evidence="2">
    <location>
        <begin position="122"/>
        <end position="144"/>
    </location>
</feature>
<reference evidence="5" key="1">
    <citation type="submission" date="2019-08" db="EMBL/GenBank/DDBJ databases">
        <title>Complete genome sequence of a mangrove-derived Streptomyces xiamenensis.</title>
        <authorList>
            <person name="Xu J."/>
        </authorList>
    </citation>
    <scope>NUCLEOTIDE SEQUENCE</scope>
    <source>
        <strain evidence="5">318</strain>
    </source>
</reference>
<evidence type="ECO:0000259" key="4">
    <source>
        <dbReference type="PROSITE" id="PS51832"/>
    </source>
</evidence>
<keyword evidence="2" id="KW-1133">Transmembrane helix</keyword>
<gene>
    <name evidence="5" type="ORF">SXIM_39680</name>
</gene>
<feature type="transmembrane region" description="Helical" evidence="2">
    <location>
        <begin position="156"/>
        <end position="177"/>
    </location>
</feature>
<dbReference type="PANTHER" id="PTHR45228:SF4">
    <property type="entry name" value="LIPOPROTEIN"/>
    <property type="match status" value="1"/>
</dbReference>
<dbReference type="InterPro" id="IPR052020">
    <property type="entry name" value="Cyclic_di-GMP/3'3'-cGAMP_PDE"/>
</dbReference>
<feature type="domain" description="HD-GYP" evidence="4">
    <location>
        <begin position="206"/>
        <end position="401"/>
    </location>
</feature>
<keyword evidence="2" id="KW-0812">Transmembrane</keyword>
<dbReference type="RefSeq" id="WP_053116257.1">
    <property type="nucleotide sequence ID" value="NZ_CP009922.3"/>
</dbReference>
<proteinExistence type="predicted"/>
<dbReference type="STRING" id="408015.SXIM_39680"/>
<keyword evidence="2" id="KW-0472">Membrane</keyword>
<feature type="transmembrane region" description="Helical" evidence="2">
    <location>
        <begin position="50"/>
        <end position="72"/>
    </location>
</feature>
<evidence type="ECO:0000313" key="6">
    <source>
        <dbReference type="Proteomes" id="UP000034034"/>
    </source>
</evidence>
<sequence length="429" mass="45560">MREFGEAVAALPWTQFLPLALLGALCAYLPRCRFLGHRVPRETGAYGALLFTGVFLLPPGLAALAPLPGALLGPRPAEGRTRHAIRLMVTAAAAAYCFRLLTEGLLGDALPATGADPGHAQPAAAPLTITLLPALIAVLTCAAADRALGGSRSAAAVLLGHLPYGLLGLLAATLWHAVPGPGLLGALPVLAPGYICCWIMARSRQLDAAHRATVAALVQAVDLKDRYTRGHSERVGHAAALIARELGLDTERVHALRTAGALHDIGKLAVPTRTLRKEGPLSDEEWHQIRRHPEYGYQIVRGIRVLGEAVDAALHHHESYDGSGYPAGLAGPRIPEAARVVAVADAFDAMTSTRSYRRARPVPEALAELRRCAGTQFDPRMVAALDTALERYGWPYTEPPAPEATSRDIPATRSSADRQVPDEQPGART</sequence>
<dbReference type="InterPro" id="IPR006675">
    <property type="entry name" value="HDIG_dom"/>
</dbReference>